<dbReference type="InterPro" id="IPR049279">
    <property type="entry name" value="DUF3108-like"/>
</dbReference>
<protein>
    <recommendedName>
        <fullName evidence="1">DUF3108 domain-containing protein</fullName>
    </recommendedName>
</protein>
<proteinExistence type="predicted"/>
<dbReference type="AlphaFoldDB" id="A0A316DWX3"/>
<reference evidence="2 3" key="1">
    <citation type="submission" date="2018-05" db="EMBL/GenBank/DDBJ databases">
        <title>Genomic Encyclopedia of Archaeal and Bacterial Type Strains, Phase II (KMG-II): from individual species to whole genera.</title>
        <authorList>
            <person name="Goeker M."/>
        </authorList>
    </citation>
    <scope>NUCLEOTIDE SEQUENCE [LARGE SCALE GENOMIC DNA]</scope>
    <source>
        <strain evidence="2 3">DSM 22214</strain>
    </source>
</reference>
<evidence type="ECO:0000313" key="2">
    <source>
        <dbReference type="EMBL" id="PWK22611.1"/>
    </source>
</evidence>
<dbReference type="Pfam" id="PF21347">
    <property type="entry name" value="DUF3108_like"/>
    <property type="match status" value="1"/>
</dbReference>
<sequence length="225" mass="24795">MKKILSVFAIITVFANVIYSQTCGYLLMTNNAEVEMSMFDKKGNPSGKSVYKVISSNGSEAKVMSKVFNEKGKELSSGEGTYKCDGKNFSMDMKALLPGEQAKAMNMKDMEVKSNNASIYYPSNMSVGTTLPDNEFTAETYASGMKIMSMTLKVSDRKVEGKESITTSAGTFECFKITSNQNIKAIFNISIQVTEWFSPNIGVIKTESYRKGDLFSSTLITKISK</sequence>
<dbReference type="Gene3D" id="2.40.360.20">
    <property type="match status" value="1"/>
</dbReference>
<dbReference type="OrthoDB" id="665223at2"/>
<dbReference type="Proteomes" id="UP000245489">
    <property type="component" value="Unassembled WGS sequence"/>
</dbReference>
<accession>A0A316DWX3</accession>
<dbReference type="EMBL" id="QGGO01000019">
    <property type="protein sequence ID" value="PWK22611.1"/>
    <property type="molecule type" value="Genomic_DNA"/>
</dbReference>
<evidence type="ECO:0000313" key="3">
    <source>
        <dbReference type="Proteomes" id="UP000245489"/>
    </source>
</evidence>
<gene>
    <name evidence="2" type="ORF">LV89_03323</name>
</gene>
<keyword evidence="3" id="KW-1185">Reference proteome</keyword>
<comment type="caution">
    <text evidence="2">The sequence shown here is derived from an EMBL/GenBank/DDBJ whole genome shotgun (WGS) entry which is preliminary data.</text>
</comment>
<feature type="domain" description="DUF3108" evidence="1">
    <location>
        <begin position="33"/>
        <end position="218"/>
    </location>
</feature>
<name>A0A316DWX3_9BACT</name>
<dbReference type="RefSeq" id="WP_109744020.1">
    <property type="nucleotide sequence ID" value="NZ_QGGO01000019.1"/>
</dbReference>
<organism evidence="2 3">
    <name type="scientific">Arcicella aurantiaca</name>
    <dbReference type="NCBI Taxonomy" id="591202"/>
    <lineage>
        <taxon>Bacteria</taxon>
        <taxon>Pseudomonadati</taxon>
        <taxon>Bacteroidota</taxon>
        <taxon>Cytophagia</taxon>
        <taxon>Cytophagales</taxon>
        <taxon>Flectobacillaceae</taxon>
        <taxon>Arcicella</taxon>
    </lineage>
</organism>
<evidence type="ECO:0000259" key="1">
    <source>
        <dbReference type="Pfam" id="PF21347"/>
    </source>
</evidence>